<evidence type="ECO:0000256" key="3">
    <source>
        <dbReference type="ARBA" id="ARBA00004563"/>
    </source>
</evidence>
<name>Q66LK1_HV1</name>
<dbReference type="Pfam" id="PF00517">
    <property type="entry name" value="GP41"/>
    <property type="match status" value="1"/>
</dbReference>
<accession>Q66LK1</accession>
<evidence type="ECO:0000256" key="10">
    <source>
        <dbReference type="ARBA" id="ARBA00022844"/>
    </source>
</evidence>
<evidence type="ECO:0000256" key="11">
    <source>
        <dbReference type="ARBA" id="ARBA00022870"/>
    </source>
</evidence>
<evidence type="ECO:0000256" key="5">
    <source>
        <dbReference type="ARBA" id="ARBA00022511"/>
    </source>
</evidence>
<keyword evidence="15" id="KW-1015">Disulfide bond</keyword>
<keyword evidence="5" id="KW-1032">Host cell membrane</keyword>
<dbReference type="GO" id="GO:0020002">
    <property type="term" value="C:host cell plasma membrane"/>
    <property type="evidence" value="ECO:0007669"/>
    <property type="project" value="UniProtKB-SubCell"/>
</dbReference>
<sequence>NICLRAIEAQQLCCNSQSGALNSSRQESWLWKTTQGPTAPRNLGFSGRHICTTNVPWTIVGVINHLLEEIWGNMTWMEWEKEISSYTGVIYNLIEESQTQQEKMKKNYWNWTNGQVCGMVCHNKLAVDIKIFIMMSELWG</sequence>
<dbReference type="GO" id="GO:0019062">
    <property type="term" value="P:virion attachment to host cell"/>
    <property type="evidence" value="ECO:0007669"/>
    <property type="project" value="UniProtKB-KW"/>
</dbReference>
<evidence type="ECO:0000256" key="4">
    <source>
        <dbReference type="ARBA" id="ARBA00004650"/>
    </source>
</evidence>
<evidence type="ECO:0000256" key="1">
    <source>
        <dbReference type="ARBA" id="ARBA00004402"/>
    </source>
</evidence>
<feature type="non-terminal residue" evidence="20">
    <location>
        <position position="1"/>
    </location>
</feature>
<reference evidence="20" key="1">
    <citation type="journal article" date="2005" name="AIDS Res. Hum. Retroviruses">
        <title>HIV type 1 subtypes in circulation in northern Kenya.</title>
        <authorList>
            <person name="Khamadi S.A."/>
            <person name="Ochieng W."/>
            <person name="Lihana R.W."/>
            <person name="Kinyua J."/>
            <person name="Muriuki J."/>
            <person name="Mwangi J."/>
            <person name="Lwembe R."/>
            <person name="Kiptoo M."/>
            <person name="Osman S."/>
            <person name="Lagat N."/>
            <person name="Pelle R."/>
            <person name="Muigai A."/>
            <person name="Carter J.Y."/>
            <person name="Oishi I."/>
            <person name="Ichimura H."/>
            <person name="Mwaniki D.L."/>
            <person name="Okoth F.A."/>
            <person name="Mpoke S."/>
            <person name="Songok E.M."/>
        </authorList>
    </citation>
    <scope>NUCLEOTIDE SEQUENCE</scope>
    <source>
        <strain evidence="20">D</strain>
    </source>
</reference>
<dbReference type="InterPro" id="IPR000328">
    <property type="entry name" value="GP41-like"/>
</dbReference>
<evidence type="ECO:0000256" key="6">
    <source>
        <dbReference type="ARBA" id="ARBA00022581"/>
    </source>
</evidence>
<evidence type="ECO:0000256" key="14">
    <source>
        <dbReference type="ARBA" id="ARBA00023136"/>
    </source>
</evidence>
<keyword evidence="12 20" id="KW-0261">Viral envelope protein</keyword>
<evidence type="ECO:0000256" key="17">
    <source>
        <dbReference type="ARBA" id="ARBA00023296"/>
    </source>
</evidence>
<evidence type="ECO:0000256" key="16">
    <source>
        <dbReference type="ARBA" id="ARBA00023180"/>
    </source>
</evidence>
<dbReference type="GO" id="GO:0046718">
    <property type="term" value="P:symbiont entry into host cell"/>
    <property type="evidence" value="ECO:0007669"/>
    <property type="project" value="UniProtKB-KW"/>
</dbReference>
<keyword evidence="8" id="KW-0812">Transmembrane</keyword>
<dbReference type="GO" id="GO:0005198">
    <property type="term" value="F:structural molecule activity"/>
    <property type="evidence" value="ECO:0007669"/>
    <property type="project" value="InterPro"/>
</dbReference>
<keyword evidence="11" id="KW-1043">Host membrane</keyword>
<evidence type="ECO:0000313" key="20">
    <source>
        <dbReference type="EMBL" id="AAU10624.1"/>
    </source>
</evidence>
<keyword evidence="13" id="KW-1133">Transmembrane helix</keyword>
<keyword evidence="7" id="KW-0165">Cleavage on pair of basic residues</keyword>
<dbReference type="GO" id="GO:0055036">
    <property type="term" value="C:virion membrane"/>
    <property type="evidence" value="ECO:0007669"/>
    <property type="project" value="UniProtKB-SubCell"/>
</dbReference>
<evidence type="ECO:0000256" key="13">
    <source>
        <dbReference type="ARBA" id="ARBA00022989"/>
    </source>
</evidence>
<feature type="domain" description="Retroviral envelope protein GP41-like" evidence="19">
    <location>
        <begin position="46"/>
        <end position="106"/>
    </location>
</feature>
<evidence type="ECO:0000256" key="2">
    <source>
        <dbReference type="ARBA" id="ARBA00004505"/>
    </source>
</evidence>
<evidence type="ECO:0000256" key="15">
    <source>
        <dbReference type="ARBA" id="ARBA00023157"/>
    </source>
</evidence>
<evidence type="ECO:0000256" key="8">
    <source>
        <dbReference type="ARBA" id="ARBA00022692"/>
    </source>
</evidence>
<evidence type="ECO:0000256" key="18">
    <source>
        <dbReference type="ARBA" id="ARBA00029888"/>
    </source>
</evidence>
<evidence type="ECO:0000256" key="9">
    <source>
        <dbReference type="ARBA" id="ARBA00022804"/>
    </source>
</evidence>
<evidence type="ECO:0000259" key="19">
    <source>
        <dbReference type="Pfam" id="PF00517"/>
    </source>
</evidence>
<keyword evidence="14" id="KW-0472">Membrane</keyword>
<proteinExistence type="predicted"/>
<keyword evidence="10" id="KW-0946">Virion</keyword>
<keyword evidence="6" id="KW-0945">Host-virus interaction</keyword>
<dbReference type="Gene3D" id="1.10.287.210">
    <property type="match status" value="1"/>
</dbReference>
<gene>
    <name evidence="20" type="primary">env</name>
</gene>
<evidence type="ECO:0000256" key="12">
    <source>
        <dbReference type="ARBA" id="ARBA00022879"/>
    </source>
</evidence>
<organismHost>
    <name type="scientific">Homo sapiens</name>
    <name type="common">Human</name>
    <dbReference type="NCBI Taxonomy" id="9606"/>
</organismHost>
<feature type="non-terminal residue" evidence="20">
    <location>
        <position position="140"/>
    </location>
</feature>
<evidence type="ECO:0000256" key="7">
    <source>
        <dbReference type="ARBA" id="ARBA00022685"/>
    </source>
</evidence>
<dbReference type="SUPFAM" id="SSF58069">
    <property type="entry name" value="Virus ectodomain"/>
    <property type="match status" value="1"/>
</dbReference>
<keyword evidence="16" id="KW-0325">Glycoprotein</keyword>
<protein>
    <recommendedName>
        <fullName evidence="18">Env polyprotein</fullName>
    </recommendedName>
</protein>
<dbReference type="GO" id="GO:0019031">
    <property type="term" value="C:viral envelope"/>
    <property type="evidence" value="ECO:0007669"/>
    <property type="project" value="UniProtKB-KW"/>
</dbReference>
<keyword evidence="9" id="KW-1161">Viral attachment to host cell</keyword>
<comment type="subcellular location">
    <subcellularLocation>
        <location evidence="2">Host cell membrane</location>
        <topology evidence="2">Peripheral membrane protein</topology>
    </subcellularLocation>
    <subcellularLocation>
        <location evidence="1">Host cell membrane</location>
        <topology evidence="1">Single-pass type I membrane protein</topology>
    </subcellularLocation>
    <subcellularLocation>
        <location evidence="4">Virion membrane</location>
        <topology evidence="4">Peripheral membrane protein</topology>
    </subcellularLocation>
    <subcellularLocation>
        <location evidence="3">Virion membrane</location>
        <topology evidence="3">Single-pass type I membrane protein</topology>
    </subcellularLocation>
</comment>
<organism evidence="20">
    <name type="scientific">Human immunodeficiency virus type 1</name>
    <name type="common">HIV-1</name>
    <dbReference type="NCBI Taxonomy" id="11676"/>
    <lineage>
        <taxon>Viruses</taxon>
        <taxon>Riboviria</taxon>
        <taxon>Pararnavirae</taxon>
        <taxon>Artverviricota</taxon>
        <taxon>Revtraviricetes</taxon>
        <taxon>Ortervirales</taxon>
        <taxon>Retroviridae</taxon>
        <taxon>Orthoretrovirinae</taxon>
        <taxon>Lentivirus</taxon>
        <taxon>Lentivirus humimdef1</taxon>
    </lineage>
</organism>
<dbReference type="EMBL" id="AY693594">
    <property type="protein sequence ID" value="AAU10624.1"/>
    <property type="molecule type" value="Genomic_DNA"/>
</dbReference>
<keyword evidence="17" id="KW-1160">Virus entry into host cell</keyword>